<evidence type="ECO:0000313" key="6">
    <source>
        <dbReference type="Proteomes" id="UP000318186"/>
    </source>
</evidence>
<dbReference type="Gene3D" id="3.40.50.720">
    <property type="entry name" value="NAD(P)-binding Rossmann-like Domain"/>
    <property type="match status" value="1"/>
</dbReference>
<sequence>MPENDITPAQQPNPHFHQPLNQPRAFRLGVAGPVGTGKSSILATLCRELAGELSMAVVTNDIYTDEDARFLRSAGVLPTERIRAVETGACPHTAIRDDVSANLDAVEDLEEAYGPLDLVLIRVFVERGARVVVVDLQQEAGDALVADLGDAVVFIRGDVSDRAVGDLAVDTAVERFGALDALVNNASASRVRPFTEQTEDDWKLALDTGLFATRNFMLAAYPELRRSQGAVINFASGAGTDGQPNQASYAAAKEAIRGLSRVVANEWAADQIRVNVVAPMARTAGVAAWAEANPEQYALSAAKVPLGRFGDPRTDVAPVIAFLASDDARYITGQTLMADGGAIKLR</sequence>
<reference evidence="5 6" key="1">
    <citation type="submission" date="2019-06" db="EMBL/GenBank/DDBJ databases">
        <title>Sequencing the genomes of 1000 actinobacteria strains.</title>
        <authorList>
            <person name="Klenk H.-P."/>
        </authorList>
    </citation>
    <scope>NUCLEOTIDE SEQUENCE [LARGE SCALE GENOMIC DNA]</scope>
    <source>
        <strain evidence="5 6">DSM 42059</strain>
    </source>
</reference>
<dbReference type="PROSITE" id="PS00061">
    <property type="entry name" value="ADH_SHORT"/>
    <property type="match status" value="1"/>
</dbReference>
<organism evidence="5 6">
    <name type="scientific">Streptomyces brevispora</name>
    <dbReference type="NCBI Taxonomy" id="887462"/>
    <lineage>
        <taxon>Bacteria</taxon>
        <taxon>Bacillati</taxon>
        <taxon>Actinomycetota</taxon>
        <taxon>Actinomycetes</taxon>
        <taxon>Kitasatosporales</taxon>
        <taxon>Streptomycetaceae</taxon>
        <taxon>Streptomyces</taxon>
    </lineage>
</organism>
<dbReference type="InterPro" id="IPR036291">
    <property type="entry name" value="NAD(P)-bd_dom_sf"/>
</dbReference>
<dbReference type="Proteomes" id="UP000318186">
    <property type="component" value="Unassembled WGS sequence"/>
</dbReference>
<dbReference type="PANTHER" id="PTHR24321">
    <property type="entry name" value="DEHYDROGENASES, SHORT CHAIN"/>
    <property type="match status" value="1"/>
</dbReference>
<keyword evidence="2" id="KW-0560">Oxidoreductase</keyword>
<dbReference type="GO" id="GO:0016491">
    <property type="term" value="F:oxidoreductase activity"/>
    <property type="evidence" value="ECO:0007669"/>
    <property type="project" value="UniProtKB-KW"/>
</dbReference>
<feature type="domain" description="CobW/HypB/UreG nucleotide-binding" evidence="4">
    <location>
        <begin position="29"/>
        <end position="121"/>
    </location>
</feature>
<dbReference type="EMBL" id="VIWW01000001">
    <property type="protein sequence ID" value="TWG06610.1"/>
    <property type="molecule type" value="Genomic_DNA"/>
</dbReference>
<comment type="similarity">
    <text evidence="1">Belongs to the short-chain dehydrogenases/reductases (SDR) family.</text>
</comment>
<dbReference type="InterPro" id="IPR027417">
    <property type="entry name" value="P-loop_NTPase"/>
</dbReference>
<dbReference type="PRINTS" id="PR00080">
    <property type="entry name" value="SDRFAMILY"/>
</dbReference>
<dbReference type="SUPFAM" id="SSF51735">
    <property type="entry name" value="NAD(P)-binding Rossmann-fold domains"/>
    <property type="match status" value="1"/>
</dbReference>
<evidence type="ECO:0000256" key="2">
    <source>
        <dbReference type="ARBA" id="ARBA00023002"/>
    </source>
</evidence>
<dbReference type="Pfam" id="PF13561">
    <property type="entry name" value="adh_short_C2"/>
    <property type="match status" value="1"/>
</dbReference>
<protein>
    <submittedName>
        <fullName evidence="5">Urease accessory protein UreG</fullName>
    </submittedName>
</protein>
<proteinExistence type="inferred from homology"/>
<comment type="caution">
    <text evidence="5">The sequence shown here is derived from an EMBL/GenBank/DDBJ whole genome shotgun (WGS) entry which is preliminary data.</text>
</comment>
<evidence type="ECO:0000259" key="4">
    <source>
        <dbReference type="Pfam" id="PF02492"/>
    </source>
</evidence>
<dbReference type="InterPro" id="IPR002347">
    <property type="entry name" value="SDR_fam"/>
</dbReference>
<evidence type="ECO:0000256" key="3">
    <source>
        <dbReference type="SAM" id="MobiDB-lite"/>
    </source>
</evidence>
<accession>A0A561V4S7</accession>
<dbReference type="CDD" id="cd05233">
    <property type="entry name" value="SDR_c"/>
    <property type="match status" value="1"/>
</dbReference>
<dbReference type="PRINTS" id="PR00081">
    <property type="entry name" value="GDHRDH"/>
</dbReference>
<name>A0A561V4S7_9ACTN</name>
<feature type="region of interest" description="Disordered" evidence="3">
    <location>
        <begin position="1"/>
        <end position="20"/>
    </location>
</feature>
<dbReference type="InterPro" id="IPR020904">
    <property type="entry name" value="Sc_DH/Rdtase_CS"/>
</dbReference>
<gene>
    <name evidence="5" type="ORF">FHX80_115105</name>
</gene>
<evidence type="ECO:0000313" key="5">
    <source>
        <dbReference type="EMBL" id="TWG06610.1"/>
    </source>
</evidence>
<dbReference type="PANTHER" id="PTHR24321:SF8">
    <property type="entry name" value="ESTRADIOL 17-BETA-DEHYDROGENASE 8-RELATED"/>
    <property type="match status" value="1"/>
</dbReference>
<dbReference type="SUPFAM" id="SSF52540">
    <property type="entry name" value="P-loop containing nucleoside triphosphate hydrolases"/>
    <property type="match status" value="1"/>
</dbReference>
<evidence type="ECO:0000256" key="1">
    <source>
        <dbReference type="ARBA" id="ARBA00006484"/>
    </source>
</evidence>
<dbReference type="InterPro" id="IPR003495">
    <property type="entry name" value="CobW/HypB/UreG_nucleotide-bd"/>
</dbReference>
<dbReference type="FunFam" id="3.40.50.720:FF:000084">
    <property type="entry name" value="Short-chain dehydrogenase reductase"/>
    <property type="match status" value="1"/>
</dbReference>
<dbReference type="Pfam" id="PF02492">
    <property type="entry name" value="cobW"/>
    <property type="match status" value="1"/>
</dbReference>
<dbReference type="AlphaFoldDB" id="A0A561V4S7"/>